<dbReference type="Pfam" id="PF11306">
    <property type="entry name" value="DUF3108"/>
    <property type="match status" value="1"/>
</dbReference>
<evidence type="ECO:0000256" key="1">
    <source>
        <dbReference type="SAM" id="MobiDB-lite"/>
    </source>
</evidence>
<proteinExistence type="predicted"/>
<reference evidence="3" key="1">
    <citation type="submission" date="2018-09" db="EMBL/GenBank/DDBJ databases">
        <authorList>
            <person name="Zhu H."/>
        </authorList>
    </citation>
    <scope>NUCLEOTIDE SEQUENCE [LARGE SCALE GENOMIC DNA]</scope>
    <source>
        <strain evidence="3">K1R23-30</strain>
    </source>
</reference>
<evidence type="ECO:0000313" key="2">
    <source>
        <dbReference type="EMBL" id="RJF97614.1"/>
    </source>
</evidence>
<evidence type="ECO:0000313" key="3">
    <source>
        <dbReference type="Proteomes" id="UP000265955"/>
    </source>
</evidence>
<name>A0A3A3FQY0_9BURK</name>
<gene>
    <name evidence="2" type="ORF">D3871_03045</name>
</gene>
<dbReference type="RefSeq" id="WP_119767562.1">
    <property type="nucleotide sequence ID" value="NZ_QYUO01000001.1"/>
</dbReference>
<feature type="compositionally biased region" description="Pro residues" evidence="1">
    <location>
        <begin position="63"/>
        <end position="73"/>
    </location>
</feature>
<feature type="compositionally biased region" description="Basic residues" evidence="1">
    <location>
        <begin position="81"/>
        <end position="91"/>
    </location>
</feature>
<comment type="caution">
    <text evidence="2">The sequence shown here is derived from an EMBL/GenBank/DDBJ whole genome shotgun (WGS) entry which is preliminary data.</text>
</comment>
<sequence>MIQFSLPGRQAQKPRARRGVVLLLLSALLHLLAYQWAQGSFGLPSMREEPPPQVVSVTLSQEPPAPAAPPPPQRAAEAKPKPRAAKPKPAPKPRPPPPVESSAETLASLPPAGMETPGTSTEAPVAAIPAMPAPEPVIETAPPAAEASPPAPAPYTVALPPSAELHYDVTAMRGNQKWYGAGSFVWENAGGRYRITGEASASLLLINLTVLNFKSEGVINEQGVAPVLYSEKPRNKSLTHTHFQHDNRKITFSASEANYPYQGDEQDRASIMWQLSGIGRGEPGRFAPGAIFDMVVAGARDAETWRIVVIGEENIETAYGAMQAWHVRRAPRQKAYDQTIDIWLAPQQGWYPVRLRQTSANGDYLDMSLSHLNAGAAPANQEN</sequence>
<organism evidence="2 3">
    <name type="scientific">Noviherbaspirillum saxi</name>
    <dbReference type="NCBI Taxonomy" id="2320863"/>
    <lineage>
        <taxon>Bacteria</taxon>
        <taxon>Pseudomonadati</taxon>
        <taxon>Pseudomonadota</taxon>
        <taxon>Betaproteobacteria</taxon>
        <taxon>Burkholderiales</taxon>
        <taxon>Oxalobacteraceae</taxon>
        <taxon>Noviherbaspirillum</taxon>
    </lineage>
</organism>
<dbReference type="AlphaFoldDB" id="A0A3A3FQY0"/>
<protein>
    <submittedName>
        <fullName evidence="2">DUF3108 domain-containing protein</fullName>
    </submittedName>
</protein>
<dbReference type="OrthoDB" id="8526020at2"/>
<dbReference type="EMBL" id="QYUO01000001">
    <property type="protein sequence ID" value="RJF97614.1"/>
    <property type="molecule type" value="Genomic_DNA"/>
</dbReference>
<dbReference type="InterPro" id="IPR021457">
    <property type="entry name" value="DUF3108"/>
</dbReference>
<feature type="region of interest" description="Disordered" evidence="1">
    <location>
        <begin position="47"/>
        <end position="122"/>
    </location>
</feature>
<keyword evidence="3" id="KW-1185">Reference proteome</keyword>
<accession>A0A3A3FQY0</accession>
<dbReference type="Proteomes" id="UP000265955">
    <property type="component" value="Unassembled WGS sequence"/>
</dbReference>